<evidence type="ECO:0000256" key="1">
    <source>
        <dbReference type="ARBA" id="ARBA00022737"/>
    </source>
</evidence>
<sequence>MPQSGRDDGWLRAWCTKLEVPEDGLRPLLPLVSTYTSLTQKEDEDYANILLAQASETRRTGESKTTTVAGKIKKDKWSYEDYCGVLTEIVNGSGSVGVAESVWNSFQLQKPKKARTGRFARRHLAADDETDDLLFSLLCGTMRYKQTDMFHLLAHAANPDVLNRILPTAIQMRSLNNTHILLEENANPNTCDEEFITIVRSGDEAFVRLLLQAQTPIELATLTAALPDAVQTGSATIVQLLLAHGADADSQNGLAMEKAVRSKRTDLVLSLLMCQNPPLPETLAPIVAYVFFKMNMMEDKKYHLLELLLNGGAAGECVSLALGGAVRQRWTNLVELFVDKGVSINYYNAEGYRHAVHEVDLETTRILNRGKLDADLATDIFSETYKTKQGSSISNDNWRALAEVLLEQGAVGEVVDEALIERVKAGDLASVKMLLRHGASVNYSDARALDFAVKSEQEDFIDSLLQHQPSTQSINTAFPRVETLSHNIQLRVTRKLLDAGATGPAVDRTLHIAMGQPTGKRDREFIQLLVDGGADVSQAQGGLLHLAVDSSDNEILQILLLGFPSSTILSTCVPLAMHLSEGQRYKIIHMLLHAGARGDDVSLALVDTIDGTPAGCHLASLLLSIGEANTGFDHGRAFKKAISSTNIDFLELLVQYNHLEESDFCSCLLAAIDLPQGDSSRLEKIRILLISGQDMAGNTGTTALRHDMQGLKRRGDTTLGVLHMLLEAGADVNHNQGRIFLDAIEMDLFECYKLFLNAHPSFQSLEMAFEKALVDAFRTAELRYLQQLLATGMPQTTLDKALLRATEEERKEELVLLLLKHGASVNYQEGAAVRKAVSRLDLGLLAHLLQHEPNDVTLNSAFALSMTVPDTRSKYEAYQLLLKAGTLPKRLLDEALVAAVDGGWKMAAICELLLQHHASPSYANGAPVCRAIKSANYRVEMINLFLRFGISEDAVAAGLVCAFEVLQTELRLATFEQLLTAAKPQLTLDQLLMKTVRAASCDRRLVQCLLKANASVFYQGGDCILHAVMCNDIETLRLLEPHFHGHSGLSEIFMTIWGNGKRANSHQEEAVLSILLGAGATGECVSMALLETIKTVASTPAGFSFIMNLLKAGADVNYNDGASLMEVSTKGDLRVLKELLAHGPRRNNTTRAFSLVFKSGVDGRTLREIAVAFCSHSSAPDLTYEHPSYGSVLWQMLQGYPSERELLQYLIDKGCTVDPTVKASLPLSPGEETVSLLCWALAKEKGALNDDVIDILVSAGANVNYQTSLSQSTPLQLAILGSRTTAVATLLHFGADPSLESSNGISPLSLASSIGNPQIVRLLLKAGAAPGDGSLHEAARMVNVSVLQVLLIEGKQRDYPCSRFQGRTALAELCLTGGNKPISQIKAAISLLKANGDFRRKSKGKSVLHFALDNPNAIVVAQAVLDVFMSEYVNEKFNLFEDGRFRYSPLAYVSKGLNKAPPSQRAGLVDLLKEFECKERFWAVEGDQPVDMIGAPEEIIKAIKAQKQRQARIQEEHEDHQRRILQRRAEQAEELAAIKARHGLTIENTREIATETARIDHEAASRHATIASQRYDSELAYMRQVTELANKRKDDTNYREIEHRRNLALMEKSQRDDSYSIEKQRREEEASFISRREKLLTSGYEDRAKIDRDRYAEQMRLFDAQKSIVEMSSKPRVVQQIAYEPDSLD</sequence>
<dbReference type="InterPro" id="IPR036770">
    <property type="entry name" value="Ankyrin_rpt-contain_sf"/>
</dbReference>
<feature type="repeat" description="ANK" evidence="3">
    <location>
        <begin position="1270"/>
        <end position="1302"/>
    </location>
</feature>
<dbReference type="SUPFAM" id="SSF140860">
    <property type="entry name" value="Pseudo ankyrin repeat-like"/>
    <property type="match status" value="1"/>
</dbReference>
<dbReference type="InterPro" id="IPR050745">
    <property type="entry name" value="Multifunctional_regulatory"/>
</dbReference>
<evidence type="ECO:0008006" key="6">
    <source>
        <dbReference type="Google" id="ProtNLM"/>
    </source>
</evidence>
<feature type="repeat" description="ANK" evidence="3">
    <location>
        <begin position="1303"/>
        <end position="1328"/>
    </location>
</feature>
<dbReference type="PANTHER" id="PTHR24189">
    <property type="entry name" value="MYOTROPHIN"/>
    <property type="match status" value="1"/>
</dbReference>
<dbReference type="PROSITE" id="PS50297">
    <property type="entry name" value="ANK_REP_REGION"/>
    <property type="match status" value="1"/>
</dbReference>
<evidence type="ECO:0000313" key="5">
    <source>
        <dbReference type="Proteomes" id="UP001610335"/>
    </source>
</evidence>
<feature type="repeat" description="ANK" evidence="3">
    <location>
        <begin position="221"/>
        <end position="253"/>
    </location>
</feature>
<evidence type="ECO:0000256" key="2">
    <source>
        <dbReference type="ARBA" id="ARBA00023043"/>
    </source>
</evidence>
<accession>A0ABR4IDE8</accession>
<keyword evidence="2 3" id="KW-0040">ANK repeat</keyword>
<evidence type="ECO:0000256" key="3">
    <source>
        <dbReference type="PROSITE-ProRule" id="PRU00023"/>
    </source>
</evidence>
<protein>
    <recommendedName>
        <fullName evidence="6">Ankyrin repeat-containing domain protein</fullName>
    </recommendedName>
</protein>
<name>A0ABR4IDE8_9EURO</name>
<dbReference type="SUPFAM" id="SSF48403">
    <property type="entry name" value="Ankyrin repeat"/>
    <property type="match status" value="4"/>
</dbReference>
<keyword evidence="1" id="KW-0677">Repeat</keyword>
<dbReference type="PANTHER" id="PTHR24189:SF50">
    <property type="entry name" value="ANKYRIN REPEAT AND SOCS BOX PROTEIN 2"/>
    <property type="match status" value="1"/>
</dbReference>
<dbReference type="PROSITE" id="PS50088">
    <property type="entry name" value="ANK_REPEAT"/>
    <property type="match status" value="3"/>
</dbReference>
<reference evidence="4 5" key="1">
    <citation type="submission" date="2024-07" db="EMBL/GenBank/DDBJ databases">
        <title>Section-level genome sequencing and comparative genomics of Aspergillus sections Usti and Cavernicolus.</title>
        <authorList>
            <consortium name="Lawrence Berkeley National Laboratory"/>
            <person name="Nybo J.L."/>
            <person name="Vesth T.C."/>
            <person name="Theobald S."/>
            <person name="Frisvad J.C."/>
            <person name="Larsen T.O."/>
            <person name="Kjaerboelling I."/>
            <person name="Rothschild-Mancinelli K."/>
            <person name="Lyhne E.K."/>
            <person name="Kogle M.E."/>
            <person name="Barry K."/>
            <person name="Clum A."/>
            <person name="Na H."/>
            <person name="Ledsgaard L."/>
            <person name="Lin J."/>
            <person name="Lipzen A."/>
            <person name="Kuo A."/>
            <person name="Riley R."/>
            <person name="Mondo S."/>
            <person name="LaButti K."/>
            <person name="Haridas S."/>
            <person name="Pangalinan J."/>
            <person name="Salamov A.A."/>
            <person name="Simmons B.A."/>
            <person name="Magnuson J.K."/>
            <person name="Chen J."/>
            <person name="Drula E."/>
            <person name="Henrissat B."/>
            <person name="Wiebenga A."/>
            <person name="Lubbers R.J."/>
            <person name="Gomes A.C."/>
            <person name="Makela M.R."/>
            <person name="Stajich J."/>
            <person name="Grigoriev I.V."/>
            <person name="Mortensen U.H."/>
            <person name="De vries R.P."/>
            <person name="Baker S.E."/>
            <person name="Andersen M.R."/>
        </authorList>
    </citation>
    <scope>NUCLEOTIDE SEQUENCE [LARGE SCALE GENOMIC DNA]</scope>
    <source>
        <strain evidence="4 5">CBS 600.67</strain>
    </source>
</reference>
<organism evidence="4 5">
    <name type="scientific">Aspergillus cavernicola</name>
    <dbReference type="NCBI Taxonomy" id="176166"/>
    <lineage>
        <taxon>Eukaryota</taxon>
        <taxon>Fungi</taxon>
        <taxon>Dikarya</taxon>
        <taxon>Ascomycota</taxon>
        <taxon>Pezizomycotina</taxon>
        <taxon>Eurotiomycetes</taxon>
        <taxon>Eurotiomycetidae</taxon>
        <taxon>Eurotiales</taxon>
        <taxon>Aspergillaceae</taxon>
        <taxon>Aspergillus</taxon>
        <taxon>Aspergillus subgen. Nidulantes</taxon>
    </lineage>
</organism>
<evidence type="ECO:0000313" key="4">
    <source>
        <dbReference type="EMBL" id="KAL2825761.1"/>
    </source>
</evidence>
<dbReference type="Pfam" id="PF12796">
    <property type="entry name" value="Ank_2"/>
    <property type="match status" value="1"/>
</dbReference>
<dbReference type="InterPro" id="IPR002110">
    <property type="entry name" value="Ankyrin_rpt"/>
</dbReference>
<dbReference type="Gene3D" id="1.25.40.20">
    <property type="entry name" value="Ankyrin repeat-containing domain"/>
    <property type="match status" value="6"/>
</dbReference>
<dbReference type="EMBL" id="JBFXLS010000034">
    <property type="protein sequence ID" value="KAL2825761.1"/>
    <property type="molecule type" value="Genomic_DNA"/>
</dbReference>
<comment type="caution">
    <text evidence="4">The sequence shown here is derived from an EMBL/GenBank/DDBJ whole genome shotgun (WGS) entry which is preliminary data.</text>
</comment>
<gene>
    <name evidence="4" type="ORF">BDW59DRAFT_145896</name>
</gene>
<keyword evidence="5" id="KW-1185">Reference proteome</keyword>
<dbReference type="SMART" id="SM00248">
    <property type="entry name" value="ANK"/>
    <property type="match status" value="13"/>
</dbReference>
<proteinExistence type="predicted"/>
<dbReference type="Proteomes" id="UP001610335">
    <property type="component" value="Unassembled WGS sequence"/>
</dbReference>